<evidence type="ECO:0000313" key="1">
    <source>
        <dbReference type="EMBL" id="RKG74999.1"/>
    </source>
</evidence>
<organism evidence="1 2">
    <name type="scientific">Corallococcus terminator</name>
    <dbReference type="NCBI Taxonomy" id="2316733"/>
    <lineage>
        <taxon>Bacteria</taxon>
        <taxon>Pseudomonadati</taxon>
        <taxon>Myxococcota</taxon>
        <taxon>Myxococcia</taxon>
        <taxon>Myxococcales</taxon>
        <taxon>Cystobacterineae</taxon>
        <taxon>Myxococcaceae</taxon>
        <taxon>Corallococcus</taxon>
    </lineage>
</organism>
<protein>
    <submittedName>
        <fullName evidence="1">Uncharacterized protein</fullName>
    </submittedName>
</protein>
<dbReference type="EMBL" id="RAVZ01000350">
    <property type="protein sequence ID" value="RKG74999.1"/>
    <property type="molecule type" value="Genomic_DNA"/>
</dbReference>
<sequence length="249" mass="27284">MGLQRELALLAMRGTPLPGRDDFLTHAGVATPVPTVPGSLGEVARECFDAFKLKHPFDLVVVFTLGDFPAGASGSSYFDPESPWYNVFYGAYGIRSYKADGGAWGFTTQGHPDINEMLQVVRLDYDYLTAGELGCPPARMCFQTLSVELGREGDWHTADVTCVVPSGLHRLAEAQAPDLTYYAAFGLPDARHLDAGRPSYEPVRMRGHLAWKPVGERLTLAWGGLFPDTPEGQALRLRVRAAQVPLYVR</sequence>
<name>A0A3A8HUW6_9BACT</name>
<evidence type="ECO:0000313" key="2">
    <source>
        <dbReference type="Proteomes" id="UP000268094"/>
    </source>
</evidence>
<gene>
    <name evidence="1" type="ORF">D7V88_34180</name>
</gene>
<dbReference type="Proteomes" id="UP000268094">
    <property type="component" value="Unassembled WGS sequence"/>
</dbReference>
<comment type="caution">
    <text evidence="1">The sequence shown here is derived from an EMBL/GenBank/DDBJ whole genome shotgun (WGS) entry which is preliminary data.</text>
</comment>
<keyword evidence="2" id="KW-1185">Reference proteome</keyword>
<proteinExistence type="predicted"/>
<dbReference type="RefSeq" id="WP_120544800.1">
    <property type="nucleotide sequence ID" value="NZ_RAVZ01000350.1"/>
</dbReference>
<dbReference type="AlphaFoldDB" id="A0A3A8HUW6"/>
<dbReference type="OrthoDB" id="5380039at2"/>
<accession>A0A3A8HUW6</accession>
<reference evidence="2" key="1">
    <citation type="submission" date="2018-09" db="EMBL/GenBank/DDBJ databases">
        <authorList>
            <person name="Livingstone P.G."/>
            <person name="Whitworth D.E."/>
        </authorList>
    </citation>
    <scope>NUCLEOTIDE SEQUENCE [LARGE SCALE GENOMIC DNA]</scope>
    <source>
        <strain evidence="2">CA054A</strain>
    </source>
</reference>